<evidence type="ECO:0000313" key="2">
    <source>
        <dbReference type="Proteomes" id="UP000569329"/>
    </source>
</evidence>
<dbReference type="RefSeq" id="WP_182543964.1">
    <property type="nucleotide sequence ID" value="NZ_JACGWZ010000002.1"/>
</dbReference>
<proteinExistence type="predicted"/>
<keyword evidence="1" id="KW-0413">Isomerase</keyword>
<protein>
    <submittedName>
        <fullName evidence="1">Steroid delta-isomerase-like uncharacterized protein</fullName>
    </submittedName>
</protein>
<dbReference type="Proteomes" id="UP000569329">
    <property type="component" value="Unassembled WGS sequence"/>
</dbReference>
<dbReference type="InterPro" id="IPR032710">
    <property type="entry name" value="NTF2-like_dom_sf"/>
</dbReference>
<dbReference type="GO" id="GO:0016853">
    <property type="term" value="F:isomerase activity"/>
    <property type="evidence" value="ECO:0007669"/>
    <property type="project" value="UniProtKB-KW"/>
</dbReference>
<comment type="caution">
    <text evidence="1">The sequence shown here is derived from an EMBL/GenBank/DDBJ whole genome shotgun (WGS) entry which is preliminary data.</text>
</comment>
<gene>
    <name evidence="1" type="ORF">FHX42_002086</name>
</gene>
<organism evidence="1 2">
    <name type="scientific">Halosaccharopolyspora lacisalsi</name>
    <dbReference type="NCBI Taxonomy" id="1000566"/>
    <lineage>
        <taxon>Bacteria</taxon>
        <taxon>Bacillati</taxon>
        <taxon>Actinomycetota</taxon>
        <taxon>Actinomycetes</taxon>
        <taxon>Pseudonocardiales</taxon>
        <taxon>Pseudonocardiaceae</taxon>
        <taxon>Halosaccharopolyspora</taxon>
    </lineage>
</organism>
<name>A0A839DVF0_9PSEU</name>
<keyword evidence="2" id="KW-1185">Reference proteome</keyword>
<accession>A0A839DVF0</accession>
<dbReference type="EMBL" id="JACGWZ010000002">
    <property type="protein sequence ID" value="MBA8824739.1"/>
    <property type="molecule type" value="Genomic_DNA"/>
</dbReference>
<evidence type="ECO:0000313" key="1">
    <source>
        <dbReference type="EMBL" id="MBA8824739.1"/>
    </source>
</evidence>
<reference evidence="1 2" key="1">
    <citation type="submission" date="2020-07" db="EMBL/GenBank/DDBJ databases">
        <title>Sequencing the genomes of 1000 actinobacteria strains.</title>
        <authorList>
            <person name="Klenk H.-P."/>
        </authorList>
    </citation>
    <scope>NUCLEOTIDE SEQUENCE [LARGE SCALE GENOMIC DNA]</scope>
    <source>
        <strain evidence="1 2">DSM 45975</strain>
    </source>
</reference>
<dbReference type="AlphaFoldDB" id="A0A839DVF0"/>
<dbReference type="Pfam" id="PF07366">
    <property type="entry name" value="SnoaL"/>
    <property type="match status" value="1"/>
</dbReference>
<dbReference type="SUPFAM" id="SSF54427">
    <property type="entry name" value="NTF2-like"/>
    <property type="match status" value="1"/>
</dbReference>
<dbReference type="PANTHER" id="PTHR38436:SF1">
    <property type="entry name" value="ESTER CYCLASE"/>
    <property type="match status" value="1"/>
</dbReference>
<sequence length="152" mass="17559">MTDANRALAEVFLRMLNEHDPDLVEQFVAVDYVNHNPFVVNGREANRAFWADFFAALPDVRATMEDLVVTEDRVVGRFTYRGTHRGEFFGIPASGRRIEMRSIDVWRVADGMFVEHWDELNALEMIRQFGPFALLRAGIMFPLRRLRAGGER</sequence>
<dbReference type="Gene3D" id="3.10.450.50">
    <property type="match status" value="1"/>
</dbReference>
<dbReference type="InterPro" id="IPR009959">
    <property type="entry name" value="Cyclase_SnoaL-like"/>
</dbReference>
<dbReference type="PANTHER" id="PTHR38436">
    <property type="entry name" value="POLYKETIDE CYCLASE SNOAL-LIKE DOMAIN"/>
    <property type="match status" value="1"/>
</dbReference>
<dbReference type="GO" id="GO:0030638">
    <property type="term" value="P:polyketide metabolic process"/>
    <property type="evidence" value="ECO:0007669"/>
    <property type="project" value="InterPro"/>
</dbReference>